<accession>A0AAD5TBX1</accession>
<dbReference type="AlphaFoldDB" id="A0AAD5TBX1"/>
<evidence type="ECO:0000313" key="2">
    <source>
        <dbReference type="EMBL" id="KAJ3140933.1"/>
    </source>
</evidence>
<proteinExistence type="predicted"/>
<evidence type="ECO:0000313" key="3">
    <source>
        <dbReference type="Proteomes" id="UP001211907"/>
    </source>
</evidence>
<name>A0AAD5TBX1_9FUNG</name>
<sequence length="121" mass="13138">MGPNQINKVRKNLTVDKRATRNAIKRLIGTNSENKVVYVNAAVDERANLIAKGVVDAAMKDGDQDEDDIDIAPKSKRRSAQNRTRIAEINESVKNSDMQADLPVYGANGTGTTLGKPGVLF</sequence>
<comment type="caution">
    <text evidence="2">The sequence shown here is derived from an EMBL/GenBank/DDBJ whole genome shotgun (WGS) entry which is preliminary data.</text>
</comment>
<reference evidence="2" key="1">
    <citation type="submission" date="2020-05" db="EMBL/GenBank/DDBJ databases">
        <title>Phylogenomic resolution of chytrid fungi.</title>
        <authorList>
            <person name="Stajich J.E."/>
            <person name="Amses K."/>
            <person name="Simmons R."/>
            <person name="Seto K."/>
            <person name="Myers J."/>
            <person name="Bonds A."/>
            <person name="Quandt C.A."/>
            <person name="Barry K."/>
            <person name="Liu P."/>
            <person name="Grigoriev I."/>
            <person name="Longcore J.E."/>
            <person name="James T.Y."/>
        </authorList>
    </citation>
    <scope>NUCLEOTIDE SEQUENCE</scope>
    <source>
        <strain evidence="2">JEL0513</strain>
    </source>
</reference>
<dbReference type="EMBL" id="JADGJH010000039">
    <property type="protein sequence ID" value="KAJ3140933.1"/>
    <property type="molecule type" value="Genomic_DNA"/>
</dbReference>
<dbReference type="Proteomes" id="UP001211907">
    <property type="component" value="Unassembled WGS sequence"/>
</dbReference>
<keyword evidence="3" id="KW-1185">Reference proteome</keyword>
<organism evidence="2 3">
    <name type="scientific">Physocladia obscura</name>
    <dbReference type="NCBI Taxonomy" id="109957"/>
    <lineage>
        <taxon>Eukaryota</taxon>
        <taxon>Fungi</taxon>
        <taxon>Fungi incertae sedis</taxon>
        <taxon>Chytridiomycota</taxon>
        <taxon>Chytridiomycota incertae sedis</taxon>
        <taxon>Chytridiomycetes</taxon>
        <taxon>Chytridiales</taxon>
        <taxon>Chytriomycetaceae</taxon>
        <taxon>Physocladia</taxon>
    </lineage>
</organism>
<protein>
    <submittedName>
        <fullName evidence="2">Uncharacterized protein</fullName>
    </submittedName>
</protein>
<feature type="region of interest" description="Disordered" evidence="1">
    <location>
        <begin position="62"/>
        <end position="84"/>
    </location>
</feature>
<evidence type="ECO:0000256" key="1">
    <source>
        <dbReference type="SAM" id="MobiDB-lite"/>
    </source>
</evidence>
<gene>
    <name evidence="2" type="ORF">HK100_008115</name>
</gene>